<dbReference type="GO" id="GO:0043138">
    <property type="term" value="F:3'-5' DNA helicase activity"/>
    <property type="evidence" value="ECO:0007669"/>
    <property type="project" value="TreeGrafter"/>
</dbReference>
<comment type="caution">
    <text evidence="8">The sequence shown here is derived from an EMBL/GenBank/DDBJ whole genome shotgun (WGS) entry which is preliminary data.</text>
</comment>
<dbReference type="PROSITE" id="PS51192">
    <property type="entry name" value="HELICASE_ATP_BIND_1"/>
    <property type="match status" value="1"/>
</dbReference>
<dbReference type="InterPro" id="IPR011545">
    <property type="entry name" value="DEAD/DEAH_box_helicase_dom"/>
</dbReference>
<dbReference type="PATRIC" id="fig|1423733.4.peg.433"/>
<dbReference type="GO" id="GO:0006281">
    <property type="term" value="P:DNA repair"/>
    <property type="evidence" value="ECO:0007669"/>
    <property type="project" value="TreeGrafter"/>
</dbReference>
<dbReference type="AlphaFoldDB" id="A0A0R2BDE9"/>
<dbReference type="SMART" id="SM00487">
    <property type="entry name" value="DEXDc"/>
    <property type="match status" value="1"/>
</dbReference>
<dbReference type="GO" id="GO:0005524">
    <property type="term" value="F:ATP binding"/>
    <property type="evidence" value="ECO:0007669"/>
    <property type="project" value="UniProtKB-KW"/>
</dbReference>
<dbReference type="InterPro" id="IPR027417">
    <property type="entry name" value="P-loop_NTPase"/>
</dbReference>
<dbReference type="InterPro" id="IPR001650">
    <property type="entry name" value="Helicase_C-like"/>
</dbReference>
<dbReference type="PROSITE" id="PS00690">
    <property type="entry name" value="DEAH_ATP_HELICASE"/>
    <property type="match status" value="1"/>
</dbReference>
<dbReference type="InterPro" id="IPR002464">
    <property type="entry name" value="DNA/RNA_helicase_DEAH_CS"/>
</dbReference>
<evidence type="ECO:0000259" key="6">
    <source>
        <dbReference type="PROSITE" id="PS51192"/>
    </source>
</evidence>
<dbReference type="PANTHER" id="PTHR13710:SF84">
    <property type="entry name" value="ATP-DEPENDENT DNA HELICASE RECS-RELATED"/>
    <property type="match status" value="1"/>
</dbReference>
<keyword evidence="1" id="KW-0547">Nucleotide-binding</keyword>
<evidence type="ECO:0000313" key="8">
    <source>
        <dbReference type="EMBL" id="KRM77169.1"/>
    </source>
</evidence>
<dbReference type="GO" id="GO:0009378">
    <property type="term" value="F:four-way junction helicase activity"/>
    <property type="evidence" value="ECO:0007669"/>
    <property type="project" value="TreeGrafter"/>
</dbReference>
<gene>
    <name evidence="8" type="ORF">FC82_GL000411</name>
</gene>
<dbReference type="GO" id="GO:0003677">
    <property type="term" value="F:DNA binding"/>
    <property type="evidence" value="ECO:0007669"/>
    <property type="project" value="UniProtKB-KW"/>
</dbReference>
<dbReference type="Gene3D" id="3.40.50.300">
    <property type="entry name" value="P-loop containing nucleotide triphosphate hydrolases"/>
    <property type="match status" value="2"/>
</dbReference>
<dbReference type="GO" id="GO:0006310">
    <property type="term" value="P:DNA recombination"/>
    <property type="evidence" value="ECO:0007669"/>
    <property type="project" value="InterPro"/>
</dbReference>
<dbReference type="Pfam" id="PF00270">
    <property type="entry name" value="DEAD"/>
    <property type="match status" value="1"/>
</dbReference>
<dbReference type="GO" id="GO:0043590">
    <property type="term" value="C:bacterial nucleoid"/>
    <property type="evidence" value="ECO:0007669"/>
    <property type="project" value="TreeGrafter"/>
</dbReference>
<name>A0A0R2BDE9_SECCO</name>
<dbReference type="SUPFAM" id="SSF52540">
    <property type="entry name" value="P-loop containing nucleoside triphosphate hydrolases"/>
    <property type="match status" value="1"/>
</dbReference>
<dbReference type="InterPro" id="IPR004589">
    <property type="entry name" value="DNA_helicase_ATP-dep_RecQ"/>
</dbReference>
<evidence type="ECO:0000256" key="5">
    <source>
        <dbReference type="ARBA" id="ARBA00023125"/>
    </source>
</evidence>
<protein>
    <submittedName>
        <fullName evidence="8">ATP-dependent DNA helicase RecQ</fullName>
    </submittedName>
</protein>
<evidence type="ECO:0000256" key="2">
    <source>
        <dbReference type="ARBA" id="ARBA00022801"/>
    </source>
</evidence>
<dbReference type="PANTHER" id="PTHR13710">
    <property type="entry name" value="DNA HELICASE RECQ FAMILY MEMBER"/>
    <property type="match status" value="1"/>
</dbReference>
<accession>A0A0R2BDE9</accession>
<dbReference type="STRING" id="33960.TY91_07215"/>
<dbReference type="EMBL" id="AYYR01000013">
    <property type="protein sequence ID" value="KRM77169.1"/>
    <property type="molecule type" value="Genomic_DNA"/>
</dbReference>
<evidence type="ECO:0000256" key="3">
    <source>
        <dbReference type="ARBA" id="ARBA00022806"/>
    </source>
</evidence>
<dbReference type="InterPro" id="IPR014001">
    <property type="entry name" value="Helicase_ATP-bd"/>
</dbReference>
<proteinExistence type="predicted"/>
<keyword evidence="2" id="KW-0378">Hydrolase</keyword>
<keyword evidence="5" id="KW-0238">DNA-binding</keyword>
<dbReference type="PROSITE" id="PS51194">
    <property type="entry name" value="HELICASE_CTER"/>
    <property type="match status" value="1"/>
</dbReference>
<evidence type="ECO:0000256" key="1">
    <source>
        <dbReference type="ARBA" id="ARBA00022741"/>
    </source>
</evidence>
<dbReference type="SMART" id="SM00490">
    <property type="entry name" value="HELICc"/>
    <property type="match status" value="1"/>
</dbReference>
<feature type="domain" description="Helicase ATP-binding" evidence="6">
    <location>
        <begin position="28"/>
        <end position="195"/>
    </location>
</feature>
<dbReference type="GO" id="GO:0005737">
    <property type="term" value="C:cytoplasm"/>
    <property type="evidence" value="ECO:0007669"/>
    <property type="project" value="TreeGrafter"/>
</dbReference>
<evidence type="ECO:0000259" key="7">
    <source>
        <dbReference type="PROSITE" id="PS51194"/>
    </source>
</evidence>
<dbReference type="RefSeq" id="WP_056996153.1">
    <property type="nucleotide sequence ID" value="NZ_AYYR01000013.1"/>
</dbReference>
<dbReference type="Pfam" id="PF00271">
    <property type="entry name" value="Helicase_C"/>
    <property type="match status" value="1"/>
</dbReference>
<sequence length="481" mass="54473">MIAETTFYQQLKQRYGFESFRPGQLETLTALATGQDVLSIMPTGAGKSLIYELYGQVTQQLVVIVSPLIALMQDQVASMNYHGEKRVTALTSMMSYSEKAWTLTHLNKYRYLFVSPEMLTQERVMAQLQQQKVGLFVVDEAHCISTWGPDFRPEYLLLGQTREQLGAPLTLMLTATATPRVKKDIKRRMRLPAASVVTQPIDRPNIYLQVETVAGTAEKQQRLIALVSQLVKPGVVYFSSKKLANEMAALINDQTACRAAAYHADLEDESRFKIQQQFMANQIQVVCATSAFGMGIDKNDVRFVIHYHLPVDIESYWQEVGRAGRDGAQSIAILLYQPGDEQIADFLSQGSIPTDEEVHFYFQQKQLSEYDKDPKANLVWFYKRHAMSEAQVLELFKKRAAQRTGALQQMLRYVRTENCKRRFITGYFGQAHMTQPEQCCTSDTPGTTIAELGLESTAQPPENVGLSGWQTVMDQLFLRKK</sequence>
<evidence type="ECO:0000256" key="4">
    <source>
        <dbReference type="ARBA" id="ARBA00022840"/>
    </source>
</evidence>
<keyword evidence="4" id="KW-0067">ATP-binding</keyword>
<evidence type="ECO:0000313" key="9">
    <source>
        <dbReference type="Proteomes" id="UP000051845"/>
    </source>
</evidence>
<dbReference type="Proteomes" id="UP000051845">
    <property type="component" value="Unassembled WGS sequence"/>
</dbReference>
<dbReference type="NCBIfam" id="TIGR00614">
    <property type="entry name" value="recQ_fam"/>
    <property type="match status" value="1"/>
</dbReference>
<organism evidence="8 9">
    <name type="scientific">Secundilactobacillus collinoides DSM 20515 = JCM 1123</name>
    <dbReference type="NCBI Taxonomy" id="1423733"/>
    <lineage>
        <taxon>Bacteria</taxon>
        <taxon>Bacillati</taxon>
        <taxon>Bacillota</taxon>
        <taxon>Bacilli</taxon>
        <taxon>Lactobacillales</taxon>
        <taxon>Lactobacillaceae</taxon>
        <taxon>Secundilactobacillus</taxon>
    </lineage>
</organism>
<dbReference type="GO" id="GO:0016787">
    <property type="term" value="F:hydrolase activity"/>
    <property type="evidence" value="ECO:0007669"/>
    <property type="project" value="UniProtKB-KW"/>
</dbReference>
<feature type="domain" description="Helicase C-terminal" evidence="7">
    <location>
        <begin position="222"/>
        <end position="368"/>
    </location>
</feature>
<dbReference type="GO" id="GO:0030894">
    <property type="term" value="C:replisome"/>
    <property type="evidence" value="ECO:0007669"/>
    <property type="project" value="TreeGrafter"/>
</dbReference>
<reference evidence="8 9" key="1">
    <citation type="journal article" date="2015" name="Genome Announc.">
        <title>Expanding the biotechnology potential of lactobacilli through comparative genomics of 213 strains and associated genera.</title>
        <authorList>
            <person name="Sun Z."/>
            <person name="Harris H.M."/>
            <person name="McCann A."/>
            <person name="Guo C."/>
            <person name="Argimon S."/>
            <person name="Zhang W."/>
            <person name="Yang X."/>
            <person name="Jeffery I.B."/>
            <person name="Cooney J.C."/>
            <person name="Kagawa T.F."/>
            <person name="Liu W."/>
            <person name="Song Y."/>
            <person name="Salvetti E."/>
            <person name="Wrobel A."/>
            <person name="Rasinkangas P."/>
            <person name="Parkhill J."/>
            <person name="Rea M.C."/>
            <person name="O'Sullivan O."/>
            <person name="Ritari J."/>
            <person name="Douillard F.P."/>
            <person name="Paul Ross R."/>
            <person name="Yang R."/>
            <person name="Briner A.E."/>
            <person name="Felis G.E."/>
            <person name="de Vos W.M."/>
            <person name="Barrangou R."/>
            <person name="Klaenhammer T.R."/>
            <person name="Caufield P.W."/>
            <person name="Cui Y."/>
            <person name="Zhang H."/>
            <person name="O'Toole P.W."/>
        </authorList>
    </citation>
    <scope>NUCLEOTIDE SEQUENCE [LARGE SCALE GENOMIC DNA]</scope>
    <source>
        <strain evidence="8 9">DSM 20515</strain>
    </source>
</reference>
<dbReference type="CDD" id="cd17920">
    <property type="entry name" value="DEXHc_RecQ"/>
    <property type="match status" value="1"/>
</dbReference>
<keyword evidence="3 8" id="KW-0347">Helicase</keyword>